<protein>
    <submittedName>
        <fullName evidence="2">Transporter</fullName>
    </submittedName>
</protein>
<evidence type="ECO:0000313" key="2">
    <source>
        <dbReference type="EMBL" id="NII05063.1"/>
    </source>
</evidence>
<name>A0A7X5U7B1_9GAMM</name>
<gene>
    <name evidence="2" type="ORF">HBF25_01530</name>
</gene>
<dbReference type="Pfam" id="PF13557">
    <property type="entry name" value="Phenol_MetA_deg"/>
    <property type="match status" value="1"/>
</dbReference>
<dbReference type="Proteomes" id="UP000490980">
    <property type="component" value="Unassembled WGS sequence"/>
</dbReference>
<dbReference type="RefSeq" id="WP_166945902.1">
    <property type="nucleotide sequence ID" value="NZ_JAARLZ010000001.1"/>
</dbReference>
<feature type="signal peptide" evidence="1">
    <location>
        <begin position="1"/>
        <end position="20"/>
    </location>
</feature>
<reference evidence="2 3" key="1">
    <citation type="submission" date="2020-03" db="EMBL/GenBank/DDBJ databases">
        <authorList>
            <person name="Lai Q."/>
        </authorList>
    </citation>
    <scope>NUCLEOTIDE SEQUENCE [LARGE SCALE GENOMIC DNA]</scope>
    <source>
        <strain evidence="2 3">CCUG 25036</strain>
    </source>
</reference>
<proteinExistence type="predicted"/>
<dbReference type="EMBL" id="JAARLZ010000001">
    <property type="protein sequence ID" value="NII05063.1"/>
    <property type="molecule type" value="Genomic_DNA"/>
</dbReference>
<dbReference type="InterPro" id="IPR025737">
    <property type="entry name" value="FApF"/>
</dbReference>
<keyword evidence="1" id="KW-0732">Signal</keyword>
<keyword evidence="3" id="KW-1185">Reference proteome</keyword>
<sequence length="256" mass="27517">MNLRRLTPLLLLVASQGVLADPPDFDRPGAGFATTTVPVGTLAWEQGLPTYQRERPGGVLQGTYTADSLFRIGLGGPLELQFGGSAWNRFEESDVGLHRHHLGHGDSSVGMKFAPGGSGDAGAFSWAALAKVTFANGDHDLSNDARQYTLGTTMQWKPDDIHQNTLYVNLDRLGRHNTWTVAPTFGRRFGDHWTAYVEADLIHDADNGNEVQAGGGVAYDIGNHAQLDAYALHRIGSHGPSLIAGLGVSVFFGRPD</sequence>
<organism evidence="2 3">
    <name type="scientific">Luteibacter anthropi</name>
    <dbReference type="NCBI Taxonomy" id="564369"/>
    <lineage>
        <taxon>Bacteria</taxon>
        <taxon>Pseudomonadati</taxon>
        <taxon>Pseudomonadota</taxon>
        <taxon>Gammaproteobacteria</taxon>
        <taxon>Lysobacterales</taxon>
        <taxon>Rhodanobacteraceae</taxon>
        <taxon>Luteibacter</taxon>
    </lineage>
</organism>
<evidence type="ECO:0000256" key="1">
    <source>
        <dbReference type="SAM" id="SignalP"/>
    </source>
</evidence>
<dbReference type="AlphaFoldDB" id="A0A7X5U7B1"/>
<accession>A0A7X5U7B1</accession>
<comment type="caution">
    <text evidence="2">The sequence shown here is derived from an EMBL/GenBank/DDBJ whole genome shotgun (WGS) entry which is preliminary data.</text>
</comment>
<feature type="chain" id="PRO_5031252909" evidence="1">
    <location>
        <begin position="21"/>
        <end position="256"/>
    </location>
</feature>
<evidence type="ECO:0000313" key="3">
    <source>
        <dbReference type="Proteomes" id="UP000490980"/>
    </source>
</evidence>